<evidence type="ECO:0000313" key="3">
    <source>
        <dbReference type="Proteomes" id="UP000501600"/>
    </source>
</evidence>
<dbReference type="KEGG" id="phao:HF685_07220"/>
<protein>
    <submittedName>
        <fullName evidence="2">DUF4402 domain-containing protein</fullName>
    </submittedName>
</protein>
<keyword evidence="1" id="KW-0732">Signal</keyword>
<dbReference type="InterPro" id="IPR025514">
    <property type="entry name" value="DUF4402"/>
</dbReference>
<name>A0A6H2DK97_9SPHN</name>
<proteinExistence type="predicted"/>
<evidence type="ECO:0000313" key="2">
    <source>
        <dbReference type="EMBL" id="QJB69099.1"/>
    </source>
</evidence>
<dbReference type="Pfam" id="PF14352">
    <property type="entry name" value="DUF4402"/>
    <property type="match status" value="1"/>
</dbReference>
<feature type="signal peptide" evidence="1">
    <location>
        <begin position="1"/>
        <end position="30"/>
    </location>
</feature>
<dbReference type="RefSeq" id="WP_168818941.1">
    <property type="nucleotide sequence ID" value="NZ_CP051217.1"/>
</dbReference>
<reference evidence="2 3" key="1">
    <citation type="submission" date="2020-04" db="EMBL/GenBank/DDBJ databases">
        <title>Genome sequence for Sphingorhabdus sp. strain M1.</title>
        <authorList>
            <person name="Park S.-J."/>
        </authorList>
    </citation>
    <scope>NUCLEOTIDE SEQUENCE [LARGE SCALE GENOMIC DNA]</scope>
    <source>
        <strain evidence="2 3">JK6</strain>
    </source>
</reference>
<accession>A0A6H2DK97</accession>
<evidence type="ECO:0000256" key="1">
    <source>
        <dbReference type="SAM" id="SignalP"/>
    </source>
</evidence>
<dbReference type="AlphaFoldDB" id="A0A6H2DK97"/>
<sequence length="181" mass="18793">MKTRDQILPRLIAGLFAVLVTLTSAPAAFAQTATSDARAVTIGPLSVVKTADLRYGNILSGPSNGTVFIDTRNGNISATGGATLAGGSVSRANFIVYGGPNQVIQVSIPGSMNVTHTNGTYTMLLNQMAIGNGNRNFGTFVRGLLGTLGIYNLTVGGRLRVNASQNSGTYTGAFTMTVIYE</sequence>
<dbReference type="Proteomes" id="UP000501600">
    <property type="component" value="Chromosome"/>
</dbReference>
<dbReference type="EMBL" id="CP051217">
    <property type="protein sequence ID" value="QJB69099.1"/>
    <property type="molecule type" value="Genomic_DNA"/>
</dbReference>
<feature type="chain" id="PRO_5026307820" evidence="1">
    <location>
        <begin position="31"/>
        <end position="181"/>
    </location>
</feature>
<keyword evidence="3" id="KW-1185">Reference proteome</keyword>
<gene>
    <name evidence="2" type="ORF">HF685_07220</name>
</gene>
<organism evidence="2 3">
    <name type="scientific">Parasphingorhabdus halotolerans</name>
    <dbReference type="NCBI Taxonomy" id="2725558"/>
    <lineage>
        <taxon>Bacteria</taxon>
        <taxon>Pseudomonadati</taxon>
        <taxon>Pseudomonadota</taxon>
        <taxon>Alphaproteobacteria</taxon>
        <taxon>Sphingomonadales</taxon>
        <taxon>Sphingomonadaceae</taxon>
        <taxon>Parasphingorhabdus</taxon>
    </lineage>
</organism>